<sequence length="132" mass="14294">MGMSCCEERERPRKSCAPVHANAGFAAGVLFALLVYFLVRQQTAISAATTAALAQWSTVKQLIRAPGETQLIKAPGEILVTSDVHRVADKQPIQDTGEQIIKLSQSFRPNLHACSVSLGTQGNHELEKGRII</sequence>
<dbReference type="EnsemblPlants" id="EMT00074">
    <property type="protein sequence ID" value="EMT00074"/>
    <property type="gene ID" value="F775_25313"/>
</dbReference>
<dbReference type="ExpressionAtlas" id="R7VYG7">
    <property type="expression patterns" value="baseline"/>
</dbReference>
<organism evidence="1">
    <name type="scientific">Aegilops tauschii</name>
    <name type="common">Tausch's goatgrass</name>
    <name type="synonym">Aegilops squarrosa</name>
    <dbReference type="NCBI Taxonomy" id="37682"/>
    <lineage>
        <taxon>Eukaryota</taxon>
        <taxon>Viridiplantae</taxon>
        <taxon>Streptophyta</taxon>
        <taxon>Embryophyta</taxon>
        <taxon>Tracheophyta</taxon>
        <taxon>Spermatophyta</taxon>
        <taxon>Magnoliopsida</taxon>
        <taxon>Liliopsida</taxon>
        <taxon>Poales</taxon>
        <taxon>Poaceae</taxon>
        <taxon>BOP clade</taxon>
        <taxon>Pooideae</taxon>
        <taxon>Triticodae</taxon>
        <taxon>Triticeae</taxon>
        <taxon>Triticinae</taxon>
        <taxon>Aegilops</taxon>
    </lineage>
</organism>
<protein>
    <submittedName>
        <fullName evidence="1">Uncharacterized protein</fullName>
    </submittedName>
</protein>
<dbReference type="AlphaFoldDB" id="R7VYG7"/>
<accession>R7VYG7</accession>
<reference evidence="1" key="1">
    <citation type="submission" date="2015-06" db="UniProtKB">
        <authorList>
            <consortium name="EnsemblPlants"/>
        </authorList>
    </citation>
    <scope>IDENTIFICATION</scope>
</reference>
<proteinExistence type="predicted"/>
<name>R7VYG7_AEGTA</name>
<evidence type="ECO:0000313" key="1">
    <source>
        <dbReference type="EnsemblPlants" id="EMT00074"/>
    </source>
</evidence>